<evidence type="ECO:0000313" key="2">
    <source>
        <dbReference type="Proteomes" id="UP000271098"/>
    </source>
</evidence>
<protein>
    <submittedName>
        <fullName evidence="3">Gelsolin-like domain-containing protein</fullName>
    </submittedName>
</protein>
<evidence type="ECO:0000313" key="3">
    <source>
        <dbReference type="WBParaSite" id="GPUH_0000919401-mRNA-1"/>
    </source>
</evidence>
<accession>A0A183DKE3</accession>
<dbReference type="EMBL" id="UYRT01029113">
    <property type="protein sequence ID" value="VDK69052.1"/>
    <property type="molecule type" value="Genomic_DNA"/>
</dbReference>
<dbReference type="OrthoDB" id="201362at2759"/>
<keyword evidence="2" id="KW-1185">Reference proteome</keyword>
<dbReference type="Proteomes" id="UP000271098">
    <property type="component" value="Unassembled WGS sequence"/>
</dbReference>
<gene>
    <name evidence="1" type="ORF">GPUH_LOCUS9184</name>
</gene>
<name>A0A183DKE3_9BILA</name>
<organism evidence="3">
    <name type="scientific">Gongylonema pulchrum</name>
    <dbReference type="NCBI Taxonomy" id="637853"/>
    <lineage>
        <taxon>Eukaryota</taxon>
        <taxon>Metazoa</taxon>
        <taxon>Ecdysozoa</taxon>
        <taxon>Nematoda</taxon>
        <taxon>Chromadorea</taxon>
        <taxon>Rhabditida</taxon>
        <taxon>Spirurina</taxon>
        <taxon>Spiruromorpha</taxon>
        <taxon>Spiruroidea</taxon>
        <taxon>Gongylonematidae</taxon>
        <taxon>Gongylonema</taxon>
    </lineage>
</organism>
<reference evidence="1 2" key="2">
    <citation type="submission" date="2018-11" db="EMBL/GenBank/DDBJ databases">
        <authorList>
            <consortium name="Pathogen Informatics"/>
        </authorList>
    </citation>
    <scope>NUCLEOTIDE SEQUENCE [LARGE SCALE GENOMIC DNA]</scope>
</reference>
<dbReference type="AlphaFoldDB" id="A0A183DKE3"/>
<evidence type="ECO:0000313" key="1">
    <source>
        <dbReference type="EMBL" id="VDK69052.1"/>
    </source>
</evidence>
<sequence>MCSRETEFTVAKHSVRFLSVLLDGCVFIWIGDKNRLDALCFSQLLKGMTIIESPKPNHLTDSFAVKLNKLFPDKQV</sequence>
<proteinExistence type="predicted"/>
<dbReference type="WBParaSite" id="GPUH_0000919401-mRNA-1">
    <property type="protein sequence ID" value="GPUH_0000919401-mRNA-1"/>
    <property type="gene ID" value="GPUH_0000919401"/>
</dbReference>
<reference evidence="3" key="1">
    <citation type="submission" date="2016-06" db="UniProtKB">
        <authorList>
            <consortium name="WormBaseParasite"/>
        </authorList>
    </citation>
    <scope>IDENTIFICATION</scope>
</reference>